<dbReference type="OrthoDB" id="9800872at2"/>
<dbReference type="EMBL" id="LILB01000001">
    <property type="protein sequence ID" value="KOO52479.1"/>
    <property type="molecule type" value="Genomic_DNA"/>
</dbReference>
<comment type="caution">
    <text evidence="2">The sequence shown here is derived from an EMBL/GenBank/DDBJ whole genome shotgun (WGS) entry which is preliminary data.</text>
</comment>
<proteinExistence type="predicted"/>
<protein>
    <submittedName>
        <fullName evidence="2">Rhodanese</fullName>
    </submittedName>
</protein>
<dbReference type="InterPro" id="IPR001763">
    <property type="entry name" value="Rhodanese-like_dom"/>
</dbReference>
<dbReference type="RefSeq" id="WP_053416641.1">
    <property type="nucleotide sequence ID" value="NZ_LILB01000001.1"/>
</dbReference>
<name>A0A0M0LN72_9BACL</name>
<keyword evidence="3" id="KW-1185">Reference proteome</keyword>
<evidence type="ECO:0000259" key="1">
    <source>
        <dbReference type="PROSITE" id="PS50206"/>
    </source>
</evidence>
<dbReference type="PANTHER" id="PTHR43031:SF17">
    <property type="entry name" value="SULFURTRANSFERASE YTWF-RELATED"/>
    <property type="match status" value="1"/>
</dbReference>
<gene>
    <name evidence="2" type="ORF">AMD00_08825</name>
</gene>
<dbReference type="AlphaFoldDB" id="A0A0M0LN72"/>
<dbReference type="InterPro" id="IPR036873">
    <property type="entry name" value="Rhodanese-like_dom_sf"/>
</dbReference>
<dbReference type="PROSITE" id="PS50206">
    <property type="entry name" value="RHODANESE_3"/>
    <property type="match status" value="1"/>
</dbReference>
<feature type="domain" description="Rhodanese" evidence="1">
    <location>
        <begin position="37"/>
        <end position="117"/>
    </location>
</feature>
<dbReference type="CDD" id="cd00158">
    <property type="entry name" value="RHOD"/>
    <property type="match status" value="1"/>
</dbReference>
<dbReference type="InterPro" id="IPR050229">
    <property type="entry name" value="GlpE_sulfurtransferase"/>
</dbReference>
<reference evidence="3" key="1">
    <citation type="submission" date="2015-08" db="EMBL/GenBank/DDBJ databases">
        <title>Fjat-10028 dsm 16317.</title>
        <authorList>
            <person name="Liu B."/>
            <person name="Wang J."/>
            <person name="Zhu Y."/>
            <person name="Liu G."/>
            <person name="Chen Q."/>
            <person name="Chen Z."/>
            <person name="Lan J."/>
            <person name="Che J."/>
            <person name="Ge C."/>
            <person name="Shi H."/>
            <person name="Pan Z."/>
            <person name="Liu X."/>
        </authorList>
    </citation>
    <scope>NUCLEOTIDE SEQUENCE [LARGE SCALE GENOMIC DNA]</scope>
    <source>
        <strain evidence="3">DSM 16317</strain>
    </source>
</reference>
<organism evidence="2 3">
    <name type="scientific">Viridibacillus arvi</name>
    <dbReference type="NCBI Taxonomy" id="263475"/>
    <lineage>
        <taxon>Bacteria</taxon>
        <taxon>Bacillati</taxon>
        <taxon>Bacillota</taxon>
        <taxon>Bacilli</taxon>
        <taxon>Bacillales</taxon>
        <taxon>Caryophanaceae</taxon>
        <taxon>Viridibacillus</taxon>
    </lineage>
</organism>
<dbReference type="GeneID" id="301136210"/>
<accession>A0A0M0LN72</accession>
<dbReference type="SUPFAM" id="SSF52821">
    <property type="entry name" value="Rhodanese/Cell cycle control phosphatase"/>
    <property type="match status" value="1"/>
</dbReference>
<sequence>MEWIILLLAIAVFMYLRTKTTKGVKNISTNDLKNMLDDKSKQLIDVRTPGEYKTHHIVQFQNIPLDQLPSKVNKLDANREIIVICQSGMRSARAASILSKAGFTSVYNVKGGMNRWS</sequence>
<dbReference type="PANTHER" id="PTHR43031">
    <property type="entry name" value="FAD-DEPENDENT OXIDOREDUCTASE"/>
    <property type="match status" value="1"/>
</dbReference>
<dbReference type="STRING" id="263475.AMD00_08825"/>
<evidence type="ECO:0000313" key="2">
    <source>
        <dbReference type="EMBL" id="KOO52479.1"/>
    </source>
</evidence>
<dbReference type="SMART" id="SM00450">
    <property type="entry name" value="RHOD"/>
    <property type="match status" value="1"/>
</dbReference>
<dbReference type="Pfam" id="PF00581">
    <property type="entry name" value="Rhodanese"/>
    <property type="match status" value="1"/>
</dbReference>
<dbReference type="Gene3D" id="3.40.250.10">
    <property type="entry name" value="Rhodanese-like domain"/>
    <property type="match status" value="1"/>
</dbReference>
<dbReference type="Proteomes" id="UP000036867">
    <property type="component" value="Unassembled WGS sequence"/>
</dbReference>
<evidence type="ECO:0000313" key="3">
    <source>
        <dbReference type="Proteomes" id="UP000036867"/>
    </source>
</evidence>